<dbReference type="SMART" id="SM00463">
    <property type="entry name" value="SMR"/>
    <property type="match status" value="1"/>
</dbReference>
<keyword evidence="4" id="KW-1185">Reference proteome</keyword>
<dbReference type="PROSITE" id="PS50828">
    <property type="entry name" value="SMR"/>
    <property type="match status" value="1"/>
</dbReference>
<feature type="compositionally biased region" description="Pro residues" evidence="1">
    <location>
        <begin position="39"/>
        <end position="48"/>
    </location>
</feature>
<feature type="compositionally biased region" description="Basic and acidic residues" evidence="1">
    <location>
        <begin position="1"/>
        <end position="16"/>
    </location>
</feature>
<dbReference type="AlphaFoldDB" id="A0A291LVC9"/>
<dbReference type="Gene3D" id="3.30.1370.110">
    <property type="match status" value="1"/>
</dbReference>
<protein>
    <submittedName>
        <fullName evidence="3">DNA mismatch repair protein MutS</fullName>
    </submittedName>
</protein>
<dbReference type="KEGG" id="cmag:CBW24_00625"/>
<dbReference type="Proteomes" id="UP000219050">
    <property type="component" value="Chromosome"/>
</dbReference>
<evidence type="ECO:0000259" key="2">
    <source>
        <dbReference type="PROSITE" id="PS50828"/>
    </source>
</evidence>
<dbReference type="Pfam" id="PF01713">
    <property type="entry name" value="Smr"/>
    <property type="match status" value="1"/>
</dbReference>
<reference evidence="3 4" key="1">
    <citation type="submission" date="2017-05" db="EMBL/GenBank/DDBJ databases">
        <title>Comparative genomic and metabolic analysis of manganese-oxidizing mechanisms in Celeribater manganoxidans DY25T: its adaption to the environment of polymetallic nodule.</title>
        <authorList>
            <person name="Wang X."/>
        </authorList>
    </citation>
    <scope>NUCLEOTIDE SEQUENCE [LARGE SCALE GENOMIC DNA]</scope>
    <source>
        <strain evidence="3 4">DY25</strain>
    </source>
</reference>
<dbReference type="OrthoDB" id="7165597at2"/>
<proteinExistence type="predicted"/>
<evidence type="ECO:0000256" key="1">
    <source>
        <dbReference type="SAM" id="MobiDB-lite"/>
    </source>
</evidence>
<accession>A0A291LVC9</accession>
<dbReference type="SUPFAM" id="SSF160443">
    <property type="entry name" value="SMR domain-like"/>
    <property type="match status" value="1"/>
</dbReference>
<gene>
    <name evidence="3" type="ORF">CBW24_00625</name>
</gene>
<dbReference type="InterPro" id="IPR002625">
    <property type="entry name" value="Smr_dom"/>
</dbReference>
<name>A0A291LVC9_9RHOB</name>
<feature type="region of interest" description="Disordered" evidence="1">
    <location>
        <begin position="1"/>
        <end position="54"/>
    </location>
</feature>
<feature type="domain" description="Smr" evidence="2">
    <location>
        <begin position="114"/>
        <end position="204"/>
    </location>
</feature>
<evidence type="ECO:0000313" key="3">
    <source>
        <dbReference type="EMBL" id="ATI40660.1"/>
    </source>
</evidence>
<sequence length="207" mass="23017">MPRKPRDLRPDERDLWNRVARSTDPLHPTRRNATLPVQPSEPPKPAPTAPQTAMDRETESFLQAFTLGEKSQTRPAPHDLVRPIGERVNAAPLRMDAKRFGKLKRGKVTPEARIDLHGLTLAQAHPRLTGFILDAHAQGKRLVLVITGKGRPGSGDGPIPTRTGALKHQVPQWLRMAPLAPLVLQVTQAHIRHGGAGAYYVYLRRNR</sequence>
<organism evidence="3 4">
    <name type="scientific">Pacificitalea manganoxidans</name>
    <dbReference type="NCBI Taxonomy" id="1411902"/>
    <lineage>
        <taxon>Bacteria</taxon>
        <taxon>Pseudomonadati</taxon>
        <taxon>Pseudomonadota</taxon>
        <taxon>Alphaproteobacteria</taxon>
        <taxon>Rhodobacterales</taxon>
        <taxon>Paracoccaceae</taxon>
        <taxon>Pacificitalea</taxon>
    </lineage>
</organism>
<dbReference type="InterPro" id="IPR036063">
    <property type="entry name" value="Smr_dom_sf"/>
</dbReference>
<dbReference type="PANTHER" id="PTHR35562">
    <property type="entry name" value="DNA ENDONUCLEASE SMRA-RELATED"/>
    <property type="match status" value="1"/>
</dbReference>
<dbReference type="PANTHER" id="PTHR35562:SF2">
    <property type="entry name" value="DNA ENDONUCLEASE SMRA-RELATED"/>
    <property type="match status" value="1"/>
</dbReference>
<dbReference type="EMBL" id="CP021404">
    <property type="protein sequence ID" value="ATI40660.1"/>
    <property type="molecule type" value="Genomic_DNA"/>
</dbReference>
<evidence type="ECO:0000313" key="4">
    <source>
        <dbReference type="Proteomes" id="UP000219050"/>
    </source>
</evidence>
<dbReference type="RefSeq" id="WP_097372333.1">
    <property type="nucleotide sequence ID" value="NZ_CP021404.1"/>
</dbReference>